<protein>
    <submittedName>
        <fullName evidence="1">Uncharacterized protein</fullName>
    </submittedName>
</protein>
<comment type="caution">
    <text evidence="1">The sequence shown here is derived from an EMBL/GenBank/DDBJ whole genome shotgun (WGS) entry which is preliminary data.</text>
</comment>
<sequence length="50" mass="5587">MPGNPHETQPQPRFHYPLLPDALFRLLRLLLAAVLTGQLLRHSGLSTDGQ</sequence>
<gene>
    <name evidence="1" type="ORF">ACFOLG_08695</name>
</gene>
<accession>A0ABV7RIU0</accession>
<evidence type="ECO:0000313" key="1">
    <source>
        <dbReference type="EMBL" id="MFC3532261.1"/>
    </source>
</evidence>
<name>A0ABV7RIU0_9NEIS</name>
<dbReference type="Proteomes" id="UP001595741">
    <property type="component" value="Unassembled WGS sequence"/>
</dbReference>
<proteinExistence type="predicted"/>
<evidence type="ECO:0000313" key="2">
    <source>
        <dbReference type="Proteomes" id="UP001595741"/>
    </source>
</evidence>
<organism evidence="1 2">
    <name type="scientific">Vogesella facilis</name>
    <dbReference type="NCBI Taxonomy" id="1655232"/>
    <lineage>
        <taxon>Bacteria</taxon>
        <taxon>Pseudomonadati</taxon>
        <taxon>Pseudomonadota</taxon>
        <taxon>Betaproteobacteria</taxon>
        <taxon>Neisseriales</taxon>
        <taxon>Chromobacteriaceae</taxon>
        <taxon>Vogesella</taxon>
    </lineage>
</organism>
<dbReference type="EMBL" id="JBHRXN010000022">
    <property type="protein sequence ID" value="MFC3532261.1"/>
    <property type="molecule type" value="Genomic_DNA"/>
</dbReference>
<reference evidence="2" key="1">
    <citation type="journal article" date="2019" name="Int. J. Syst. Evol. Microbiol.">
        <title>The Global Catalogue of Microorganisms (GCM) 10K type strain sequencing project: providing services to taxonomists for standard genome sequencing and annotation.</title>
        <authorList>
            <consortium name="The Broad Institute Genomics Platform"/>
            <consortium name="The Broad Institute Genome Sequencing Center for Infectious Disease"/>
            <person name="Wu L."/>
            <person name="Ma J."/>
        </authorList>
    </citation>
    <scope>NUCLEOTIDE SEQUENCE [LARGE SCALE GENOMIC DNA]</scope>
    <source>
        <strain evidence="2">KCTC 42742</strain>
    </source>
</reference>
<dbReference type="RefSeq" id="WP_386090813.1">
    <property type="nucleotide sequence ID" value="NZ_JBHRXN010000022.1"/>
</dbReference>
<keyword evidence="2" id="KW-1185">Reference proteome</keyword>